<reference evidence="2 3" key="1">
    <citation type="submission" date="2024-02" db="EMBL/GenBank/DDBJ databases">
        <authorList>
            <person name="Vignale AGUSTIN F."/>
            <person name="Sosa J E."/>
            <person name="Modenutti C."/>
        </authorList>
    </citation>
    <scope>NUCLEOTIDE SEQUENCE [LARGE SCALE GENOMIC DNA]</scope>
</reference>
<keyword evidence="3" id="KW-1185">Reference proteome</keyword>
<protein>
    <submittedName>
        <fullName evidence="2">Uncharacterized protein</fullName>
    </submittedName>
</protein>
<gene>
    <name evidence="2" type="ORF">ILEXP_LOCUS57162</name>
</gene>
<evidence type="ECO:0000313" key="2">
    <source>
        <dbReference type="EMBL" id="CAK9186666.1"/>
    </source>
</evidence>
<dbReference type="AlphaFoldDB" id="A0ABC8UZZ6"/>
<dbReference type="EMBL" id="CAUOFW020009636">
    <property type="protein sequence ID" value="CAK9186666.1"/>
    <property type="molecule type" value="Genomic_DNA"/>
</dbReference>
<dbReference type="PANTHER" id="PTHR33306">
    <property type="entry name" value="EXPRESSED PROTEIN-RELATED-RELATED"/>
    <property type="match status" value="1"/>
</dbReference>
<feature type="transmembrane region" description="Helical" evidence="1">
    <location>
        <begin position="61"/>
        <end position="80"/>
    </location>
</feature>
<sequence>MFVGFSWYMKCESLFEGLFDQIILVLMVSPLLLLLAVHLLSSFVEVFVLHILAPAGLSSQGWWDPLGCWGCFFVLLFFMISYQSDFRDRWFPLNTLVSQFPSNSQTTLISQVLLVSNAMIVSQMPSNSPTTLISRLPLSSQNLSSHIIVVP</sequence>
<proteinExistence type="predicted"/>
<name>A0ABC8UZZ6_9AQUA</name>
<accession>A0ABC8UZZ6</accession>
<dbReference type="PANTHER" id="PTHR33306:SF5">
    <property type="entry name" value="OXIDOREDUCTASE_TRANSITION METAL ION-BINDING PROTEIN"/>
    <property type="match status" value="1"/>
</dbReference>
<feature type="transmembrane region" description="Helical" evidence="1">
    <location>
        <begin position="21"/>
        <end position="41"/>
    </location>
</feature>
<keyword evidence="1" id="KW-0472">Membrane</keyword>
<evidence type="ECO:0000256" key="1">
    <source>
        <dbReference type="SAM" id="Phobius"/>
    </source>
</evidence>
<organism evidence="2 3">
    <name type="scientific">Ilex paraguariensis</name>
    <name type="common">yerba mate</name>
    <dbReference type="NCBI Taxonomy" id="185542"/>
    <lineage>
        <taxon>Eukaryota</taxon>
        <taxon>Viridiplantae</taxon>
        <taxon>Streptophyta</taxon>
        <taxon>Embryophyta</taxon>
        <taxon>Tracheophyta</taxon>
        <taxon>Spermatophyta</taxon>
        <taxon>Magnoliopsida</taxon>
        <taxon>eudicotyledons</taxon>
        <taxon>Gunneridae</taxon>
        <taxon>Pentapetalae</taxon>
        <taxon>asterids</taxon>
        <taxon>campanulids</taxon>
        <taxon>Aquifoliales</taxon>
        <taxon>Aquifoliaceae</taxon>
        <taxon>Ilex</taxon>
    </lineage>
</organism>
<dbReference type="Proteomes" id="UP001642360">
    <property type="component" value="Unassembled WGS sequence"/>
</dbReference>
<keyword evidence="1" id="KW-1133">Transmembrane helix</keyword>
<evidence type="ECO:0000313" key="3">
    <source>
        <dbReference type="Proteomes" id="UP001642360"/>
    </source>
</evidence>
<keyword evidence="1" id="KW-0812">Transmembrane</keyword>
<comment type="caution">
    <text evidence="2">The sequence shown here is derived from an EMBL/GenBank/DDBJ whole genome shotgun (WGS) entry which is preliminary data.</text>
</comment>